<dbReference type="InterPro" id="IPR001466">
    <property type="entry name" value="Beta-lactam-related"/>
</dbReference>
<dbReference type="KEGG" id="rsi:Runsl_0549"/>
<reference evidence="4" key="1">
    <citation type="submission" date="2011-06" db="EMBL/GenBank/DDBJ databases">
        <title>The complete genome of chromosome of Runella slithyformis DSM 19594.</title>
        <authorList>
            <consortium name="US DOE Joint Genome Institute (JGI-PGF)"/>
            <person name="Lucas S."/>
            <person name="Han J."/>
            <person name="Lapidus A."/>
            <person name="Bruce D."/>
            <person name="Goodwin L."/>
            <person name="Pitluck S."/>
            <person name="Peters L."/>
            <person name="Kyrpides N."/>
            <person name="Mavromatis K."/>
            <person name="Ivanova N."/>
            <person name="Ovchinnikova G."/>
            <person name="Zhang X."/>
            <person name="Misra M."/>
            <person name="Detter J.C."/>
            <person name="Tapia R."/>
            <person name="Han C."/>
            <person name="Land M."/>
            <person name="Hauser L."/>
            <person name="Markowitz V."/>
            <person name="Cheng J.-F."/>
            <person name="Hugenholtz P."/>
            <person name="Woyke T."/>
            <person name="Wu D."/>
            <person name="Tindall B."/>
            <person name="Faehrich R."/>
            <person name="Brambilla E."/>
            <person name="Klenk H.-P."/>
            <person name="Eisen J.A."/>
        </authorList>
    </citation>
    <scope>NUCLEOTIDE SEQUENCE [LARGE SCALE GENOMIC DNA]</scope>
    <source>
        <strain evidence="4">ATCC 29530 / DSM 19594 / LMG 11500 / NCIMB 11436 / LSU 4</strain>
    </source>
</reference>
<dbReference type="InterPro" id="IPR050789">
    <property type="entry name" value="Diverse_Enzym_Activities"/>
</dbReference>
<evidence type="ECO:0000259" key="2">
    <source>
        <dbReference type="Pfam" id="PF00144"/>
    </source>
</evidence>
<feature type="chain" id="PRO_5030526098" evidence="1">
    <location>
        <begin position="23"/>
        <end position="440"/>
    </location>
</feature>
<dbReference type="PANTHER" id="PTHR43283:SF7">
    <property type="entry name" value="BETA-LACTAMASE-RELATED DOMAIN-CONTAINING PROTEIN"/>
    <property type="match status" value="1"/>
</dbReference>
<gene>
    <name evidence="3" type="ordered locus">Runsl_0549</name>
</gene>
<dbReference type="SUPFAM" id="SSF56601">
    <property type="entry name" value="beta-lactamase/transpeptidase-like"/>
    <property type="match status" value="1"/>
</dbReference>
<dbReference type="PANTHER" id="PTHR43283">
    <property type="entry name" value="BETA-LACTAMASE-RELATED"/>
    <property type="match status" value="1"/>
</dbReference>
<dbReference type="RefSeq" id="WP_013926316.1">
    <property type="nucleotide sequence ID" value="NC_015703.1"/>
</dbReference>
<dbReference type="Gene3D" id="3.40.710.10">
    <property type="entry name" value="DD-peptidase/beta-lactamase superfamily"/>
    <property type="match status" value="1"/>
</dbReference>
<feature type="signal peptide" evidence="1">
    <location>
        <begin position="1"/>
        <end position="22"/>
    </location>
</feature>
<proteinExistence type="predicted"/>
<keyword evidence="1" id="KW-0732">Signal</keyword>
<accession>A0A7U3ZGV8</accession>
<organism evidence="3 4">
    <name type="scientific">Runella slithyformis (strain ATCC 29530 / DSM 19594 / LMG 11500 / NCIMB 11436 / LSU 4)</name>
    <dbReference type="NCBI Taxonomy" id="761193"/>
    <lineage>
        <taxon>Bacteria</taxon>
        <taxon>Pseudomonadati</taxon>
        <taxon>Bacteroidota</taxon>
        <taxon>Cytophagia</taxon>
        <taxon>Cytophagales</taxon>
        <taxon>Spirosomataceae</taxon>
        <taxon>Runella</taxon>
    </lineage>
</organism>
<protein>
    <submittedName>
        <fullName evidence="3">Beta-lactamase</fullName>
    </submittedName>
</protein>
<evidence type="ECO:0000313" key="4">
    <source>
        <dbReference type="Proteomes" id="UP000000493"/>
    </source>
</evidence>
<feature type="domain" description="Beta-lactamase-related" evidence="2">
    <location>
        <begin position="154"/>
        <end position="418"/>
    </location>
</feature>
<evidence type="ECO:0000256" key="1">
    <source>
        <dbReference type="SAM" id="SignalP"/>
    </source>
</evidence>
<dbReference type="AlphaFoldDB" id="A0A7U3ZGV8"/>
<dbReference type="EMBL" id="CP002859">
    <property type="protein sequence ID" value="AEI46992.1"/>
    <property type="molecule type" value="Genomic_DNA"/>
</dbReference>
<sequence>MTTKKKVLYTLLALLFISIAYAANYAYRYALIGAGYNAKTVCSCVFVSGRSLASVEAEDLYAIPFGTRSIDTVAQTATATILGIASKTAVYRPKLGCTLLNDVTAEELRQQPAEEIGEYGPEASADSVLPPKQQEVLNKTLDWAFAEPDPKHPIRTRAVVVMHNGKVVAERYAKGITPTTALMGWSMTKSVTNAMIGLLVKDGKLEVNKPAPLAEWQNDNRRGITVDHLLRMSSGLKFGEVYNGISDATKMLFSVAAAGQYAIQSPAEVSPATKWYYSSGTSNILQELIRRRCKNHAEYLNFPHRRLFRTLGMSTAVLEPDASGTFVGSSFMYASARDWAKFGQLYAQDGVWKGERLLPEGWVNYSSRETPPSDGRYAAHFWTYVRKEGLPADSFTMNGFEGQFVLIIPSKQLVAVRLGCSPEEKYFNEVKFFKEIAAAF</sequence>
<dbReference type="Pfam" id="PF00144">
    <property type="entry name" value="Beta-lactamase"/>
    <property type="match status" value="1"/>
</dbReference>
<evidence type="ECO:0000313" key="3">
    <source>
        <dbReference type="EMBL" id="AEI46992.1"/>
    </source>
</evidence>
<dbReference type="Proteomes" id="UP000000493">
    <property type="component" value="Chromosome"/>
</dbReference>
<dbReference type="InterPro" id="IPR012338">
    <property type="entry name" value="Beta-lactam/transpept-like"/>
</dbReference>
<reference evidence="3 4" key="2">
    <citation type="journal article" date="2012" name="Stand. Genomic Sci.">
        <title>Complete genome sequence of the aquatic bacterium Runella slithyformis type strain (LSU 4(T)).</title>
        <authorList>
            <person name="Copeland A."/>
            <person name="Zhang X."/>
            <person name="Misra M."/>
            <person name="Lapidus A."/>
            <person name="Nolan M."/>
            <person name="Lucas S."/>
            <person name="Deshpande S."/>
            <person name="Cheng J.F."/>
            <person name="Tapia R."/>
            <person name="Goodwin L.A."/>
            <person name="Pitluck S."/>
            <person name="Liolios K."/>
            <person name="Pagani I."/>
            <person name="Ivanova N."/>
            <person name="Mikhailova N."/>
            <person name="Pati A."/>
            <person name="Chen A."/>
            <person name="Palaniappan K."/>
            <person name="Land M."/>
            <person name="Hauser L."/>
            <person name="Pan C."/>
            <person name="Jeffries C.D."/>
            <person name="Detter J.C."/>
            <person name="Brambilla E.M."/>
            <person name="Rohde M."/>
            <person name="Djao O.D."/>
            <person name="Goker M."/>
            <person name="Sikorski J."/>
            <person name="Tindall B.J."/>
            <person name="Woyke T."/>
            <person name="Bristow J."/>
            <person name="Eisen J.A."/>
            <person name="Markowitz V."/>
            <person name="Hugenholtz P."/>
            <person name="Kyrpides N.C."/>
            <person name="Klenk H.P."/>
            <person name="Mavromatis K."/>
        </authorList>
    </citation>
    <scope>NUCLEOTIDE SEQUENCE [LARGE SCALE GENOMIC DNA]</scope>
    <source>
        <strain evidence="4">ATCC 29530 / DSM 19594 / LMG 11500 / NCIMB 11436 / LSU 4</strain>
    </source>
</reference>
<name>A0A7U3ZGV8_RUNSL</name>
<keyword evidence="4" id="KW-1185">Reference proteome</keyword>